<organism evidence="10 11">
    <name type="scientific">Cuscuta epithymum</name>
    <dbReference type="NCBI Taxonomy" id="186058"/>
    <lineage>
        <taxon>Eukaryota</taxon>
        <taxon>Viridiplantae</taxon>
        <taxon>Streptophyta</taxon>
        <taxon>Embryophyta</taxon>
        <taxon>Tracheophyta</taxon>
        <taxon>Spermatophyta</taxon>
        <taxon>Magnoliopsida</taxon>
        <taxon>eudicotyledons</taxon>
        <taxon>Gunneridae</taxon>
        <taxon>Pentapetalae</taxon>
        <taxon>asterids</taxon>
        <taxon>lamiids</taxon>
        <taxon>Solanales</taxon>
        <taxon>Convolvulaceae</taxon>
        <taxon>Cuscuteae</taxon>
        <taxon>Cuscuta</taxon>
        <taxon>Cuscuta subgen. Cuscuta</taxon>
    </lineage>
</organism>
<protein>
    <recommendedName>
        <fullName evidence="9">EngB-type G domain-containing protein</fullName>
    </recommendedName>
</protein>
<evidence type="ECO:0000259" key="9">
    <source>
        <dbReference type="PROSITE" id="PS51706"/>
    </source>
</evidence>
<comment type="caution">
    <text evidence="10">The sequence shown here is derived from an EMBL/GenBank/DDBJ whole genome shotgun (WGS) entry which is preliminary data.</text>
</comment>
<evidence type="ECO:0000256" key="1">
    <source>
        <dbReference type="ARBA" id="ARBA00001946"/>
    </source>
</evidence>
<gene>
    <name evidence="10" type="ORF">CEPIT_LOCUS5314</name>
</gene>
<comment type="cofactor">
    <cofactor evidence="1">
        <name>Mg(2+)</name>
        <dbReference type="ChEBI" id="CHEBI:18420"/>
    </cofactor>
</comment>
<dbReference type="SUPFAM" id="SSF52540">
    <property type="entry name" value="P-loop containing nucleoside triphosphate hydrolases"/>
    <property type="match status" value="1"/>
</dbReference>
<keyword evidence="7" id="KW-0342">GTP-binding</keyword>
<evidence type="ECO:0000256" key="8">
    <source>
        <dbReference type="SAM" id="MobiDB-lite"/>
    </source>
</evidence>
<dbReference type="PROSITE" id="PS51706">
    <property type="entry name" value="G_ENGB"/>
    <property type="match status" value="1"/>
</dbReference>
<evidence type="ECO:0000256" key="2">
    <source>
        <dbReference type="ARBA" id="ARBA00004474"/>
    </source>
</evidence>
<feature type="region of interest" description="Disordered" evidence="8">
    <location>
        <begin position="29"/>
        <end position="201"/>
    </location>
</feature>
<evidence type="ECO:0000256" key="7">
    <source>
        <dbReference type="ARBA" id="ARBA00023134"/>
    </source>
</evidence>
<keyword evidence="4" id="KW-0479">Metal-binding</keyword>
<dbReference type="CDD" id="cd01876">
    <property type="entry name" value="YihA_EngB"/>
    <property type="match status" value="1"/>
</dbReference>
<comment type="subcellular location">
    <subcellularLocation>
        <location evidence="2">Plastid</location>
    </subcellularLocation>
</comment>
<dbReference type="Proteomes" id="UP001152523">
    <property type="component" value="Unassembled WGS sequence"/>
</dbReference>
<feature type="domain" description="EngB-type G" evidence="9">
    <location>
        <begin position="360"/>
        <end position="535"/>
    </location>
</feature>
<evidence type="ECO:0000256" key="4">
    <source>
        <dbReference type="ARBA" id="ARBA00022723"/>
    </source>
</evidence>
<dbReference type="PANTHER" id="PTHR47560:SF1">
    <property type="entry name" value="EXPRESSED PROTEIN"/>
    <property type="match status" value="1"/>
</dbReference>
<dbReference type="EMBL" id="CAMAPF010000028">
    <property type="protein sequence ID" value="CAH9075312.1"/>
    <property type="molecule type" value="Genomic_DNA"/>
</dbReference>
<name>A0AAV0CEB6_9ASTE</name>
<evidence type="ECO:0000256" key="3">
    <source>
        <dbReference type="ARBA" id="ARBA00009638"/>
    </source>
</evidence>
<dbReference type="InterPro" id="IPR006073">
    <property type="entry name" value="GTP-bd"/>
</dbReference>
<dbReference type="GO" id="GO:0046872">
    <property type="term" value="F:metal ion binding"/>
    <property type="evidence" value="ECO:0007669"/>
    <property type="project" value="UniProtKB-KW"/>
</dbReference>
<evidence type="ECO:0000313" key="11">
    <source>
        <dbReference type="Proteomes" id="UP001152523"/>
    </source>
</evidence>
<evidence type="ECO:0000256" key="6">
    <source>
        <dbReference type="ARBA" id="ARBA00022842"/>
    </source>
</evidence>
<proteinExistence type="inferred from homology"/>
<feature type="compositionally biased region" description="Basic and acidic residues" evidence="8">
    <location>
        <begin position="150"/>
        <end position="161"/>
    </location>
</feature>
<dbReference type="HAMAP" id="MF_00321">
    <property type="entry name" value="GTPase_EngB"/>
    <property type="match status" value="1"/>
</dbReference>
<feature type="compositionally biased region" description="Basic and acidic residues" evidence="8">
    <location>
        <begin position="174"/>
        <end position="190"/>
    </location>
</feature>
<keyword evidence="5" id="KW-0547">Nucleotide-binding</keyword>
<dbReference type="InterPro" id="IPR019987">
    <property type="entry name" value="GTP-bd_ribosome_bio_YsxC"/>
</dbReference>
<feature type="compositionally biased region" description="Polar residues" evidence="8">
    <location>
        <begin position="106"/>
        <end position="122"/>
    </location>
</feature>
<dbReference type="PANTHER" id="PTHR47560">
    <property type="entry name" value="EXPRESSED PROTEIN"/>
    <property type="match status" value="1"/>
</dbReference>
<comment type="similarity">
    <text evidence="3">Belongs to the TRAFAC class TrmE-Era-EngA-EngB-Septin-like GTPase superfamily. EngB GTPase family.</text>
</comment>
<dbReference type="NCBIfam" id="TIGR03598">
    <property type="entry name" value="GTPase_YsxC"/>
    <property type="match status" value="1"/>
</dbReference>
<evidence type="ECO:0000256" key="5">
    <source>
        <dbReference type="ARBA" id="ARBA00022741"/>
    </source>
</evidence>
<feature type="compositionally biased region" description="Polar residues" evidence="8">
    <location>
        <begin position="29"/>
        <end position="40"/>
    </location>
</feature>
<dbReference type="InterPro" id="IPR027417">
    <property type="entry name" value="P-loop_NTPase"/>
</dbReference>
<keyword evidence="6" id="KW-0460">Magnesium</keyword>
<dbReference type="Gene3D" id="3.40.50.300">
    <property type="entry name" value="P-loop containing nucleotide triphosphate hydrolases"/>
    <property type="match status" value="1"/>
</dbReference>
<accession>A0AAV0CEB6</accession>
<dbReference type="AlphaFoldDB" id="A0AAV0CEB6"/>
<dbReference type="GO" id="GO:0005525">
    <property type="term" value="F:GTP binding"/>
    <property type="evidence" value="ECO:0007669"/>
    <property type="project" value="UniProtKB-KW"/>
</dbReference>
<reference evidence="10" key="1">
    <citation type="submission" date="2022-07" db="EMBL/GenBank/DDBJ databases">
        <authorList>
            <person name="Macas J."/>
            <person name="Novak P."/>
            <person name="Neumann P."/>
        </authorList>
    </citation>
    <scope>NUCLEOTIDE SEQUENCE</scope>
</reference>
<dbReference type="Pfam" id="PF01926">
    <property type="entry name" value="MMR_HSR1"/>
    <property type="match status" value="1"/>
</dbReference>
<sequence>MVWHDPRTMGLKTIKVDKKFKLSVGKLKSNANDSISNGKKTGSGGRKAGVNSFEGEPVSGARGGKGKPKYEDDGRVKSISSVGKRKRTSGKETYLDDNAVAGLGSRRSSLGKDTNKLKISTVHSRKGRENGESPVSRKTVMVDSMPRGRKSPESEFYSEKKTRAKTKTTSMKGNDFEDSMRKDNGKRISEGRTNSRKKENEQKVELVNTFLKKNVDCNKELAGDVVIKEGPRKKNKRIRIDPNDGSNKRLDDGMSMNENDKRKKEDIVQRSNNAEISKNAQFRAILPCPSILSYVEENLLGRRREIELRRAGYNVELSAPLDNIPSVSSSERQQIEEPVFRNKLNFFAAAKISSSFPPPDLPEIAFAGRSNVGKSSLLNALTRQWGVVRTSDKPGLTQTINFFNLGRKLCLVDLPGYGFAYAKEEVKESWQELVKEYVSTRVGLERVCLLIDTKWGMKAMDYELIEMMERAKTKYQIILTKSDTVFPIDVARRAMQIEESLKANKSVVQPLMMVSSKSGAGIRSLRTALTKIARFAKL</sequence>
<evidence type="ECO:0000313" key="10">
    <source>
        <dbReference type="EMBL" id="CAH9075312.1"/>
    </source>
</evidence>
<keyword evidence="11" id="KW-1185">Reference proteome</keyword>
<dbReference type="InterPro" id="IPR030393">
    <property type="entry name" value="G_ENGB_dom"/>
</dbReference>
<dbReference type="GO" id="GO:0009536">
    <property type="term" value="C:plastid"/>
    <property type="evidence" value="ECO:0007669"/>
    <property type="project" value="UniProtKB-SubCell"/>
</dbReference>
<feature type="region of interest" description="Disordered" evidence="8">
    <location>
        <begin position="233"/>
        <end position="263"/>
    </location>
</feature>